<dbReference type="GO" id="GO:0004803">
    <property type="term" value="F:transposase activity"/>
    <property type="evidence" value="ECO:0007669"/>
    <property type="project" value="InterPro"/>
</dbReference>
<accession>A0A077NJY5</accession>
<dbReference type="HOGENOM" id="CLU_046404_0_1_6"/>
<sequence>MITVETAMQATTLSHAFGHLTDPRINRTKQYALIDILTISICAVICGCEGFNAIEEYGKSKEDWFRQFLDLPNGIPSHDTFNDVINRLDPQEFGDAFTQWVSSLAKISDDIIALDGKTLRGTLDKANGAPALHLVSAWSVANQLCFGQVKVSDKSNEITAIPKLLALLDIGGSTITIDAMGCQYKIADQIVENQADYVLALKSNQGEFHDDIKLFLETQLANDFTGISHAKTQCTEGDHGRIEERRLWLVNDIGWLRTRHPQWHTLGGIAVVESWREEQGKSARYERRYFITSHRDKSADFIACAIRSHWHIETKLHWQLDVSFGEDGQRLRSGHAAENMALMNKIALNLLKNEKTVKVGVKTKRQKAGWDNGYMLKVLTGGFTSV</sequence>
<protein>
    <submittedName>
        <fullName evidence="4">Putative H repeat-associated protein</fullName>
    </submittedName>
</protein>
<dbReference type="InterPro" id="IPR032806">
    <property type="entry name" value="YbfD_N"/>
</dbReference>
<dbReference type="EMBL" id="CBSV010000181">
    <property type="protein sequence ID" value="CDH02397.1"/>
    <property type="molecule type" value="Genomic_DNA"/>
</dbReference>
<dbReference type="Pfam" id="PF13808">
    <property type="entry name" value="DDE_Tnp_1_assoc"/>
    <property type="match status" value="1"/>
</dbReference>
<dbReference type="GO" id="GO:0006313">
    <property type="term" value="P:DNA transposition"/>
    <property type="evidence" value="ECO:0007669"/>
    <property type="project" value="InterPro"/>
</dbReference>
<name>A0A077NJY5_XENBV</name>
<dbReference type="InterPro" id="IPR047647">
    <property type="entry name" value="ISAs1_transpos"/>
</dbReference>
<gene>
    <name evidence="4" type="primary">ydcC</name>
    <name evidence="4" type="ORF">XBFM1_2610002</name>
</gene>
<reference evidence="4" key="1">
    <citation type="submission" date="2013-07" db="EMBL/GenBank/DDBJ databases">
        <title>Sub-species coevolution in mutualistic symbiosis.</title>
        <authorList>
            <person name="Murfin K."/>
            <person name="Klassen J."/>
            <person name="Lee M."/>
            <person name="Forst S."/>
            <person name="Stock P."/>
            <person name="Goodrich-Blair H."/>
        </authorList>
    </citation>
    <scope>NUCLEOTIDE SEQUENCE [LARGE SCALE GENOMIC DNA]</scope>
    <source>
        <strain evidence="4">Feltiae Moldova</strain>
    </source>
</reference>
<dbReference type="InterPro" id="IPR051698">
    <property type="entry name" value="Transposase_11-like"/>
</dbReference>
<dbReference type="Proteomes" id="UP000028487">
    <property type="component" value="Unassembled WGS sequence"/>
</dbReference>
<evidence type="ECO:0000259" key="2">
    <source>
        <dbReference type="Pfam" id="PF01609"/>
    </source>
</evidence>
<dbReference type="NCBIfam" id="NF033564">
    <property type="entry name" value="transpos_ISAs1"/>
    <property type="match status" value="1"/>
</dbReference>
<evidence type="ECO:0000256" key="1">
    <source>
        <dbReference type="ARBA" id="ARBA00010075"/>
    </source>
</evidence>
<dbReference type="PANTHER" id="PTHR30298">
    <property type="entry name" value="H REPEAT-ASSOCIATED PREDICTED TRANSPOSASE"/>
    <property type="match status" value="1"/>
</dbReference>
<comment type="caution">
    <text evidence="4">The sequence shown here is derived from an EMBL/GenBank/DDBJ whole genome shotgun (WGS) entry which is preliminary data.</text>
</comment>
<dbReference type="GO" id="GO:0003677">
    <property type="term" value="F:DNA binding"/>
    <property type="evidence" value="ECO:0007669"/>
    <property type="project" value="InterPro"/>
</dbReference>
<organism evidence="4">
    <name type="scientific">Xenorhabdus bovienii str. feltiae Moldova</name>
    <dbReference type="NCBI Taxonomy" id="1398200"/>
    <lineage>
        <taxon>Bacteria</taxon>
        <taxon>Pseudomonadati</taxon>
        <taxon>Pseudomonadota</taxon>
        <taxon>Gammaproteobacteria</taxon>
        <taxon>Enterobacterales</taxon>
        <taxon>Morganellaceae</taxon>
        <taxon>Xenorhabdus</taxon>
    </lineage>
</organism>
<evidence type="ECO:0000259" key="3">
    <source>
        <dbReference type="Pfam" id="PF13808"/>
    </source>
</evidence>
<evidence type="ECO:0000313" key="4">
    <source>
        <dbReference type="EMBL" id="CDH02397.1"/>
    </source>
</evidence>
<feature type="domain" description="Transposase IS4-like" evidence="2">
    <location>
        <begin position="109"/>
        <end position="350"/>
    </location>
</feature>
<dbReference type="InterPro" id="IPR002559">
    <property type="entry name" value="Transposase_11"/>
</dbReference>
<dbReference type="AlphaFoldDB" id="A0A077NJY5"/>
<proteinExistence type="inferred from homology"/>
<dbReference type="PANTHER" id="PTHR30298:SF0">
    <property type="entry name" value="PROTEIN YBFL-RELATED"/>
    <property type="match status" value="1"/>
</dbReference>
<comment type="similarity">
    <text evidence="1">Belongs to the transposase 11 family.</text>
</comment>
<dbReference type="Pfam" id="PF01609">
    <property type="entry name" value="DDE_Tnp_1"/>
    <property type="match status" value="1"/>
</dbReference>
<feature type="domain" description="H repeat-associated protein N-terminal" evidence="3">
    <location>
        <begin position="16"/>
        <end position="101"/>
    </location>
</feature>